<evidence type="ECO:0000256" key="1">
    <source>
        <dbReference type="ARBA" id="ARBA00000971"/>
    </source>
</evidence>
<dbReference type="GO" id="GO:0015031">
    <property type="term" value="P:protein transport"/>
    <property type="evidence" value="ECO:0007669"/>
    <property type="project" value="InterPro"/>
</dbReference>
<dbReference type="GO" id="GO:0003755">
    <property type="term" value="F:peptidyl-prolyl cis-trans isomerase activity"/>
    <property type="evidence" value="ECO:0007669"/>
    <property type="project" value="UniProtKB-KW"/>
</dbReference>
<evidence type="ECO:0000256" key="2">
    <source>
        <dbReference type="ARBA" id="ARBA00004496"/>
    </source>
</evidence>
<dbReference type="GO" id="GO:0043335">
    <property type="term" value="P:protein unfolding"/>
    <property type="evidence" value="ECO:0007669"/>
    <property type="project" value="TreeGrafter"/>
</dbReference>
<dbReference type="GO" id="GO:0043022">
    <property type="term" value="F:ribosome binding"/>
    <property type="evidence" value="ECO:0007669"/>
    <property type="project" value="TreeGrafter"/>
</dbReference>
<evidence type="ECO:0000256" key="8">
    <source>
        <dbReference type="ARBA" id="ARBA00023235"/>
    </source>
</evidence>
<dbReference type="Pfam" id="PF05698">
    <property type="entry name" value="Trigger_C"/>
    <property type="match status" value="1"/>
</dbReference>
<organism evidence="12 13">
    <name type="scientific">candidate division WWE3 bacterium RIFCSPHIGHO2_01_FULL_48_15</name>
    <dbReference type="NCBI Taxonomy" id="1802619"/>
    <lineage>
        <taxon>Bacteria</taxon>
        <taxon>Katanobacteria</taxon>
    </lineage>
</organism>
<evidence type="ECO:0000313" key="13">
    <source>
        <dbReference type="Proteomes" id="UP000179005"/>
    </source>
</evidence>
<dbReference type="InterPro" id="IPR008881">
    <property type="entry name" value="Trigger_fac_ribosome-bd_bac"/>
</dbReference>
<dbReference type="SUPFAM" id="SSF109998">
    <property type="entry name" value="Triger factor/SurA peptide-binding domain-like"/>
    <property type="match status" value="1"/>
</dbReference>
<keyword evidence="7" id="KW-0143">Chaperone</keyword>
<dbReference type="GO" id="GO:0051083">
    <property type="term" value="P:'de novo' cotranslational protein folding"/>
    <property type="evidence" value="ECO:0007669"/>
    <property type="project" value="TreeGrafter"/>
</dbReference>
<proteinExistence type="inferred from homology"/>
<comment type="caution">
    <text evidence="12">The sequence shown here is derived from an EMBL/GenBank/DDBJ whole genome shotgun (WGS) entry which is preliminary data.</text>
</comment>
<dbReference type="GO" id="GO:0005737">
    <property type="term" value="C:cytoplasm"/>
    <property type="evidence" value="ECO:0007669"/>
    <property type="project" value="UniProtKB-SubCell"/>
</dbReference>
<comment type="catalytic activity">
    <reaction evidence="1">
        <text>[protein]-peptidylproline (omega=180) = [protein]-peptidylproline (omega=0)</text>
        <dbReference type="Rhea" id="RHEA:16237"/>
        <dbReference type="Rhea" id="RHEA-COMP:10747"/>
        <dbReference type="Rhea" id="RHEA-COMP:10748"/>
        <dbReference type="ChEBI" id="CHEBI:83833"/>
        <dbReference type="ChEBI" id="CHEBI:83834"/>
        <dbReference type="EC" id="5.2.1.8"/>
    </reaction>
</comment>
<reference evidence="12 13" key="1">
    <citation type="journal article" date="2016" name="Nat. Commun.">
        <title>Thousands of microbial genomes shed light on interconnected biogeochemical processes in an aquifer system.</title>
        <authorList>
            <person name="Anantharaman K."/>
            <person name="Brown C.T."/>
            <person name="Hug L.A."/>
            <person name="Sharon I."/>
            <person name="Castelle C.J."/>
            <person name="Probst A.J."/>
            <person name="Thomas B.C."/>
            <person name="Singh A."/>
            <person name="Wilkins M.J."/>
            <person name="Karaoz U."/>
            <person name="Brodie E.L."/>
            <person name="Williams K.H."/>
            <person name="Hubbard S.S."/>
            <person name="Banfield J.F."/>
        </authorList>
    </citation>
    <scope>NUCLEOTIDE SEQUENCE [LARGE SCALE GENOMIC DNA]</scope>
</reference>
<name>A0A1F4VG39_UNCKA</name>
<dbReference type="STRING" id="1802619.A2797_01880"/>
<comment type="subcellular location">
    <subcellularLocation>
        <location evidence="2">Cytoplasm</location>
    </subcellularLocation>
</comment>
<dbReference type="InterPro" id="IPR027304">
    <property type="entry name" value="Trigger_fact/SurA_dom_sf"/>
</dbReference>
<dbReference type="Pfam" id="PF05697">
    <property type="entry name" value="Trigger_N"/>
    <property type="match status" value="1"/>
</dbReference>
<sequence length="310" mass="34339">MEKPDSQSDLKREDGTIVLTITIPSVQVKETFERIKKAALKEVKVPGFRPGKAPSDLAEKQLNEEALSQSLFQELVPIAYASAVTEKGIKPIISPQITIKSFKPPTRVGVPTEASGKDEDLVIEAKTAERPPVNLGDYKSELKRGFARFAVGEPSKKVLYGPEGKPLEGGEKVTAAAVLEKLRETSQVDVPHILIDFEVQRMLSSLIDQVRGLGLTIDQYLSSQGKKAEELRKEYHSIAQRNLKDEFILSEISVKEGVKVSEKEIEEAIEAAPDEKTRAGLSEERGKNYLEDVLRKRKTIEHLIKLAGES</sequence>
<keyword evidence="8" id="KW-0413">Isomerase</keyword>
<comment type="similarity">
    <text evidence="3">Belongs to the FKBP-type PPIase family. Tig subfamily.</text>
</comment>
<protein>
    <recommendedName>
        <fullName evidence="5">Trigger factor</fullName>
        <ecNumber evidence="4">5.2.1.8</ecNumber>
    </recommendedName>
    <alternativeName>
        <fullName evidence="9">PPIase</fullName>
    </alternativeName>
</protein>
<gene>
    <name evidence="12" type="ORF">A2797_01880</name>
</gene>
<dbReference type="PANTHER" id="PTHR30560:SF3">
    <property type="entry name" value="TRIGGER FACTOR-LIKE PROTEIN TIG, CHLOROPLASTIC"/>
    <property type="match status" value="1"/>
</dbReference>
<evidence type="ECO:0000256" key="5">
    <source>
        <dbReference type="ARBA" id="ARBA00016902"/>
    </source>
</evidence>
<feature type="domain" description="Trigger factor C-terminal" evidence="11">
    <location>
        <begin position="175"/>
        <end position="304"/>
    </location>
</feature>
<keyword evidence="6" id="KW-0697">Rotamase</keyword>
<dbReference type="InterPro" id="IPR037041">
    <property type="entry name" value="Trigger_fac_C_sf"/>
</dbReference>
<dbReference type="EMBL" id="MEVC01000003">
    <property type="protein sequence ID" value="OGC56099.1"/>
    <property type="molecule type" value="Genomic_DNA"/>
</dbReference>
<dbReference type="PANTHER" id="PTHR30560">
    <property type="entry name" value="TRIGGER FACTOR CHAPERONE AND PEPTIDYL-PROLYL CIS/TRANS ISOMERASE"/>
    <property type="match status" value="1"/>
</dbReference>
<evidence type="ECO:0000256" key="7">
    <source>
        <dbReference type="ARBA" id="ARBA00023186"/>
    </source>
</evidence>
<dbReference type="Gene3D" id="1.10.3120.10">
    <property type="entry name" value="Trigger factor, C-terminal domain"/>
    <property type="match status" value="1"/>
</dbReference>
<dbReference type="Proteomes" id="UP000179005">
    <property type="component" value="Unassembled WGS sequence"/>
</dbReference>
<dbReference type="InterPro" id="IPR036611">
    <property type="entry name" value="Trigger_fac_ribosome-bd_sf"/>
</dbReference>
<evidence type="ECO:0000256" key="6">
    <source>
        <dbReference type="ARBA" id="ARBA00023110"/>
    </source>
</evidence>
<dbReference type="InterPro" id="IPR005215">
    <property type="entry name" value="Trig_fac"/>
</dbReference>
<evidence type="ECO:0000256" key="4">
    <source>
        <dbReference type="ARBA" id="ARBA00013194"/>
    </source>
</evidence>
<dbReference type="Gene3D" id="3.30.70.1050">
    <property type="entry name" value="Trigger factor ribosome-binding domain"/>
    <property type="match status" value="1"/>
</dbReference>
<dbReference type="SUPFAM" id="SSF102735">
    <property type="entry name" value="Trigger factor ribosome-binding domain"/>
    <property type="match status" value="1"/>
</dbReference>
<dbReference type="AlphaFoldDB" id="A0A1F4VG39"/>
<evidence type="ECO:0000313" key="12">
    <source>
        <dbReference type="EMBL" id="OGC56099.1"/>
    </source>
</evidence>
<dbReference type="EC" id="5.2.1.8" evidence="4"/>
<evidence type="ECO:0000256" key="3">
    <source>
        <dbReference type="ARBA" id="ARBA00005464"/>
    </source>
</evidence>
<accession>A0A1F4VG39</accession>
<feature type="domain" description="Trigger factor ribosome-binding bacterial" evidence="10">
    <location>
        <begin position="13"/>
        <end position="140"/>
    </location>
</feature>
<evidence type="ECO:0000256" key="9">
    <source>
        <dbReference type="ARBA" id="ARBA00029986"/>
    </source>
</evidence>
<dbReference type="GO" id="GO:0044183">
    <property type="term" value="F:protein folding chaperone"/>
    <property type="evidence" value="ECO:0007669"/>
    <property type="project" value="TreeGrafter"/>
</dbReference>
<dbReference type="InterPro" id="IPR008880">
    <property type="entry name" value="Trigger_fac_C"/>
</dbReference>
<evidence type="ECO:0000259" key="10">
    <source>
        <dbReference type="Pfam" id="PF05697"/>
    </source>
</evidence>
<evidence type="ECO:0000259" key="11">
    <source>
        <dbReference type="Pfam" id="PF05698"/>
    </source>
</evidence>